<reference evidence="2" key="1">
    <citation type="submission" date="2021-02" db="EMBL/GenBank/DDBJ databases">
        <authorList>
            <person name="Nowell W R."/>
        </authorList>
    </citation>
    <scope>NUCLEOTIDE SEQUENCE</scope>
</reference>
<dbReference type="EMBL" id="CAJNOJ010000171">
    <property type="protein sequence ID" value="CAF1238338.1"/>
    <property type="molecule type" value="Genomic_DNA"/>
</dbReference>
<evidence type="ECO:0000259" key="1">
    <source>
        <dbReference type="PROSITE" id="PS50168"/>
    </source>
</evidence>
<sequence length="204" mass="23469">MTKLKVDGATTLPAKIDRLKAYRVRLLSSFDIFISNIACQTRANRGYYSIGRTKRKNNDRFLINNHLDLRTELIPIQADLSQNDRYSLHFALEEDVPRALHDDSTFAGTLRVLNALFGKSFISDDDVDYLVKLFAKINGPVAMKFDFEVSFLLPFPSTIEISLLDSNVIDHERKRKHNEQKRCYSLQDILINDIEEEDKLTTGL</sequence>
<dbReference type="GO" id="GO:0042981">
    <property type="term" value="P:regulation of apoptotic process"/>
    <property type="evidence" value="ECO:0007669"/>
    <property type="project" value="InterPro"/>
</dbReference>
<comment type="caution">
    <text evidence="2">The sequence shown here is derived from an EMBL/GenBank/DDBJ whole genome shotgun (WGS) entry which is preliminary data.</text>
</comment>
<dbReference type="Proteomes" id="UP000663852">
    <property type="component" value="Unassembled WGS sequence"/>
</dbReference>
<dbReference type="InterPro" id="IPR001875">
    <property type="entry name" value="DED_dom"/>
</dbReference>
<protein>
    <recommendedName>
        <fullName evidence="1">DED domain-containing protein</fullName>
    </recommendedName>
</protein>
<dbReference type="PROSITE" id="PS50168">
    <property type="entry name" value="DED"/>
    <property type="match status" value="1"/>
</dbReference>
<name>A0A814Z803_ADIRI</name>
<gene>
    <name evidence="2" type="ORF">EDS130_LOCUS27318</name>
</gene>
<proteinExistence type="predicted"/>
<organism evidence="2 3">
    <name type="scientific">Adineta ricciae</name>
    <name type="common">Rotifer</name>
    <dbReference type="NCBI Taxonomy" id="249248"/>
    <lineage>
        <taxon>Eukaryota</taxon>
        <taxon>Metazoa</taxon>
        <taxon>Spiralia</taxon>
        <taxon>Gnathifera</taxon>
        <taxon>Rotifera</taxon>
        <taxon>Eurotatoria</taxon>
        <taxon>Bdelloidea</taxon>
        <taxon>Adinetida</taxon>
        <taxon>Adinetidae</taxon>
        <taxon>Adineta</taxon>
    </lineage>
</organism>
<dbReference type="OrthoDB" id="100767at2759"/>
<dbReference type="AlphaFoldDB" id="A0A814Z803"/>
<evidence type="ECO:0000313" key="3">
    <source>
        <dbReference type="Proteomes" id="UP000663852"/>
    </source>
</evidence>
<feature type="domain" description="DED" evidence="1">
    <location>
        <begin position="68"/>
        <end position="138"/>
    </location>
</feature>
<evidence type="ECO:0000313" key="2">
    <source>
        <dbReference type="EMBL" id="CAF1238338.1"/>
    </source>
</evidence>
<accession>A0A814Z803</accession>